<dbReference type="AlphaFoldDB" id="A0A0J9TVD9"/>
<gene>
    <name evidence="2" type="ORF">PVNG_02194</name>
</gene>
<protein>
    <submittedName>
        <fullName evidence="2">Uncharacterized protein</fullName>
    </submittedName>
</protein>
<dbReference type="EMBL" id="KQ235419">
    <property type="protein sequence ID" value="KMZ99311.1"/>
    <property type="molecule type" value="Genomic_DNA"/>
</dbReference>
<proteinExistence type="predicted"/>
<feature type="compositionally biased region" description="Polar residues" evidence="1">
    <location>
        <begin position="266"/>
        <end position="276"/>
    </location>
</feature>
<dbReference type="Proteomes" id="UP000053239">
    <property type="component" value="Unassembled WGS sequence"/>
</dbReference>
<sequence>MSDDILDIAKWKDEYPFLRDVWNIYNEYGSTVENNLKNNKIYSLCDLILKTSGKNMDEYTDFCTKLLRNLGHFSENLEFFIRKYDSCDILYNWIYNSKKKKIIPDTIINKGFEDYVKIGNVMKYNFSCSYHTYDSLYKEPINITLLNIFGSNMETIRNTLNEENGVINIPCRKFVCKSVKIYNDMHKKYCENAVDGYEMHADTCSKLNEFNNLYEFFFWYYIKEKSQIPSIDDAPNVYLTKCQKYLQEQASDTAAVSQDLPTSLTASLPQDSNSDGPASVALHKGENQSSPKSSTVSTALGTVAGASSILALLYKVTLIFI</sequence>
<evidence type="ECO:0000313" key="2">
    <source>
        <dbReference type="EMBL" id="KMZ99311.1"/>
    </source>
</evidence>
<evidence type="ECO:0000256" key="1">
    <source>
        <dbReference type="SAM" id="MobiDB-lite"/>
    </source>
</evidence>
<accession>A0A0J9TVD9</accession>
<name>A0A0J9TVD9_PLAVI</name>
<evidence type="ECO:0000313" key="3">
    <source>
        <dbReference type="Proteomes" id="UP000053239"/>
    </source>
</evidence>
<reference evidence="2 3" key="1">
    <citation type="submission" date="2011-09" db="EMBL/GenBank/DDBJ databases">
        <title>The Genome Sequence of Plasmodium vivax North Korean.</title>
        <authorList>
            <consortium name="The Broad Institute Genome Sequencing Platform"/>
            <consortium name="The Broad Institute Genome Sequencing Center for Infectious Disease"/>
            <person name="Neafsey D."/>
            <person name="Carlton J."/>
            <person name="Barnwell J."/>
            <person name="Collins W."/>
            <person name="Escalante A."/>
            <person name="Mullikin J."/>
            <person name="Saul A."/>
            <person name="Guigo R."/>
            <person name="Camara F."/>
            <person name="Young S.K."/>
            <person name="Zeng Q."/>
            <person name="Gargeya S."/>
            <person name="Fitzgerald M."/>
            <person name="Haas B."/>
            <person name="Abouelleil A."/>
            <person name="Alvarado L."/>
            <person name="Arachchi H.M."/>
            <person name="Berlin A."/>
            <person name="Brown A."/>
            <person name="Chapman S.B."/>
            <person name="Chen Z."/>
            <person name="Dunbar C."/>
            <person name="Freedman E."/>
            <person name="Gearin G."/>
            <person name="Gellesch M."/>
            <person name="Goldberg J."/>
            <person name="Griggs A."/>
            <person name="Gujja S."/>
            <person name="Heiman D."/>
            <person name="Howarth C."/>
            <person name="Larson L."/>
            <person name="Lui A."/>
            <person name="MacDonald P.J.P."/>
            <person name="Montmayeur A."/>
            <person name="Murphy C."/>
            <person name="Neiman D."/>
            <person name="Pearson M."/>
            <person name="Priest M."/>
            <person name="Roberts A."/>
            <person name="Saif S."/>
            <person name="Shea T."/>
            <person name="Shenoy N."/>
            <person name="Sisk P."/>
            <person name="Stolte C."/>
            <person name="Sykes S."/>
            <person name="Wortman J."/>
            <person name="Nusbaum C."/>
            <person name="Birren B."/>
        </authorList>
    </citation>
    <scope>NUCLEOTIDE SEQUENCE [LARGE SCALE GENOMIC DNA]</scope>
    <source>
        <strain evidence="2 3">North Korean</strain>
    </source>
</reference>
<feature type="region of interest" description="Disordered" evidence="1">
    <location>
        <begin position="266"/>
        <end position="294"/>
    </location>
</feature>
<organism evidence="2 3">
    <name type="scientific">Plasmodium vivax North Korean</name>
    <dbReference type="NCBI Taxonomy" id="1035514"/>
    <lineage>
        <taxon>Eukaryota</taxon>
        <taxon>Sar</taxon>
        <taxon>Alveolata</taxon>
        <taxon>Apicomplexa</taxon>
        <taxon>Aconoidasida</taxon>
        <taxon>Haemosporida</taxon>
        <taxon>Plasmodiidae</taxon>
        <taxon>Plasmodium</taxon>
        <taxon>Plasmodium (Plasmodium)</taxon>
    </lineage>
</organism>